<dbReference type="InterPro" id="IPR002068">
    <property type="entry name" value="A-crystallin/Hsp20_dom"/>
</dbReference>
<accession>T1D3S0</accession>
<reference evidence="3" key="2">
    <citation type="journal article" date="2014" name="ISME J.">
        <title>Microbial stratification in low pH oxic and suboxic macroscopic growths along an acid mine drainage.</title>
        <authorList>
            <person name="Mendez-Garcia C."/>
            <person name="Mesa V."/>
            <person name="Sprenger R.R."/>
            <person name="Richter M."/>
            <person name="Diez M.S."/>
            <person name="Solano J."/>
            <person name="Bargiela R."/>
            <person name="Golyshina O.V."/>
            <person name="Manteca A."/>
            <person name="Ramos J.L."/>
            <person name="Gallego J.R."/>
            <person name="Llorente I."/>
            <person name="Martins Dos Santos V.A."/>
            <person name="Jensen O.N."/>
            <person name="Pelaez A.I."/>
            <person name="Sanchez J."/>
            <person name="Ferrer M."/>
        </authorList>
    </citation>
    <scope>NUCLEOTIDE SEQUENCE</scope>
</reference>
<evidence type="ECO:0000259" key="2">
    <source>
        <dbReference type="PROSITE" id="PS01031"/>
    </source>
</evidence>
<comment type="caution">
    <text evidence="3">The sequence shown here is derived from an EMBL/GenBank/DDBJ whole genome shotgun (WGS) entry which is preliminary data.</text>
</comment>
<feature type="region of interest" description="Disordered" evidence="1">
    <location>
        <begin position="1"/>
        <end position="34"/>
    </location>
</feature>
<reference evidence="3" key="1">
    <citation type="submission" date="2013-08" db="EMBL/GenBank/DDBJ databases">
        <authorList>
            <person name="Mendez C."/>
            <person name="Richter M."/>
            <person name="Ferrer M."/>
            <person name="Sanchez J."/>
        </authorList>
    </citation>
    <scope>NUCLEOTIDE SEQUENCE</scope>
</reference>
<protein>
    <submittedName>
        <fullName evidence="3">Heat shock protein, Hsp20</fullName>
    </submittedName>
</protein>
<keyword evidence="3" id="KW-0346">Stress response</keyword>
<dbReference type="SUPFAM" id="SSF49764">
    <property type="entry name" value="HSP20-like chaperones"/>
    <property type="match status" value="1"/>
</dbReference>
<dbReference type="EMBL" id="AUZY01001120">
    <property type="protein sequence ID" value="EQD76159.1"/>
    <property type="molecule type" value="Genomic_DNA"/>
</dbReference>
<dbReference type="PANTHER" id="PTHR11527">
    <property type="entry name" value="HEAT-SHOCK PROTEIN 20 FAMILY MEMBER"/>
    <property type="match status" value="1"/>
</dbReference>
<dbReference type="InterPro" id="IPR008978">
    <property type="entry name" value="HSP20-like_chaperone"/>
</dbReference>
<gene>
    <name evidence="3" type="ORF">B1B_01864</name>
</gene>
<feature type="domain" description="SHSP" evidence="2">
    <location>
        <begin position="33"/>
        <end position="143"/>
    </location>
</feature>
<dbReference type="CDD" id="cd06464">
    <property type="entry name" value="ACD_sHsps-like"/>
    <property type="match status" value="1"/>
</dbReference>
<dbReference type="Pfam" id="PF00011">
    <property type="entry name" value="HSP20"/>
    <property type="match status" value="1"/>
</dbReference>
<evidence type="ECO:0000313" key="3">
    <source>
        <dbReference type="EMBL" id="EQD76159.1"/>
    </source>
</evidence>
<proteinExistence type="predicted"/>
<dbReference type="PROSITE" id="PS01031">
    <property type="entry name" value="SHSP"/>
    <property type="match status" value="1"/>
</dbReference>
<sequence>MGRKAMTNLKFNTPTKTPARSEKDPTGDAQPIRREQVLIPPVDIQETDEAVLLMADMPGVSRETLKVECAHEHLTIEGAISVDLPENMISVDADLRSSHYQRQFKLGHEIDSEKIKAELKNGVLTLTLPKHGDHRVRQIPISA</sequence>
<evidence type="ECO:0000256" key="1">
    <source>
        <dbReference type="SAM" id="MobiDB-lite"/>
    </source>
</evidence>
<name>T1D3S0_9ZZZZ</name>
<dbReference type="AlphaFoldDB" id="T1D3S0"/>
<dbReference type="Gene3D" id="2.60.40.790">
    <property type="match status" value="1"/>
</dbReference>
<feature type="compositionally biased region" description="Polar residues" evidence="1">
    <location>
        <begin position="9"/>
        <end position="18"/>
    </location>
</feature>
<feature type="compositionally biased region" description="Basic and acidic residues" evidence="1">
    <location>
        <begin position="19"/>
        <end position="34"/>
    </location>
</feature>
<organism evidence="3">
    <name type="scientific">mine drainage metagenome</name>
    <dbReference type="NCBI Taxonomy" id="410659"/>
    <lineage>
        <taxon>unclassified sequences</taxon>
        <taxon>metagenomes</taxon>
        <taxon>ecological metagenomes</taxon>
    </lineage>
</organism>
<dbReference type="InterPro" id="IPR031107">
    <property type="entry name" value="Small_HSP"/>
</dbReference>